<dbReference type="Pfam" id="PF00498">
    <property type="entry name" value="FHA"/>
    <property type="match status" value="1"/>
</dbReference>
<dbReference type="Proteomes" id="UP001429601">
    <property type="component" value="Unassembled WGS sequence"/>
</dbReference>
<feature type="domain" description="FHA" evidence="1">
    <location>
        <begin position="34"/>
        <end position="82"/>
    </location>
</feature>
<keyword evidence="3" id="KW-1185">Reference proteome</keyword>
<accession>A0ABX0PYD4</accession>
<gene>
    <name evidence="2" type="primary">tagH</name>
    <name evidence="2" type="ORF">HBF26_00300</name>
</gene>
<name>A0ABX0PYD4_9GAMM</name>
<comment type="caution">
    <text evidence="2">The sequence shown here is derived from an EMBL/GenBank/DDBJ whole genome shotgun (WGS) entry which is preliminary data.</text>
</comment>
<dbReference type="InterPro" id="IPR008984">
    <property type="entry name" value="SMAD_FHA_dom_sf"/>
</dbReference>
<dbReference type="InterPro" id="IPR000253">
    <property type="entry name" value="FHA_dom"/>
</dbReference>
<dbReference type="Gene3D" id="2.60.200.20">
    <property type="match status" value="1"/>
</dbReference>
<dbReference type="EMBL" id="JAAQQR010000001">
    <property type="protein sequence ID" value="NID03307.1"/>
    <property type="molecule type" value="Genomic_DNA"/>
</dbReference>
<proteinExistence type="predicted"/>
<dbReference type="RefSeq" id="WP_167121940.1">
    <property type="nucleotide sequence ID" value="NZ_JAAQQR010000001.1"/>
</dbReference>
<dbReference type="SMART" id="SM00240">
    <property type="entry name" value="FHA"/>
    <property type="match status" value="1"/>
</dbReference>
<evidence type="ECO:0000313" key="3">
    <source>
        <dbReference type="Proteomes" id="UP001429601"/>
    </source>
</evidence>
<dbReference type="NCBIfam" id="TIGR03354">
    <property type="entry name" value="VI_FHA"/>
    <property type="match status" value="1"/>
</dbReference>
<reference evidence="2 3" key="1">
    <citation type="journal article" date="2011" name="Curr. Microbiol.">
        <title>Luteibacter jiangsuensis sp. nov.: a methamidophos-degrading bacterium isolated from a methamidophos-manufacturing factory.</title>
        <authorList>
            <person name="Wang L."/>
            <person name="Wang G.L."/>
            <person name="Li S.P."/>
            <person name="Jiang J.D."/>
        </authorList>
    </citation>
    <scope>NUCLEOTIDE SEQUENCE [LARGE SCALE GENOMIC DNA]</scope>
    <source>
        <strain evidence="2 3">CGMCC 1.10133</strain>
    </source>
</reference>
<protein>
    <submittedName>
        <fullName evidence="2">Type VI secretion system-associated FHA domain protein TagH</fullName>
    </submittedName>
</protein>
<dbReference type="InterPro" id="IPR046883">
    <property type="entry name" value="T6SS_FHA_C"/>
</dbReference>
<dbReference type="InterPro" id="IPR017735">
    <property type="entry name" value="T6SS_FHA"/>
</dbReference>
<organism evidence="2 3">
    <name type="scientific">Luteibacter jiangsuensis</name>
    <dbReference type="NCBI Taxonomy" id="637577"/>
    <lineage>
        <taxon>Bacteria</taxon>
        <taxon>Pseudomonadati</taxon>
        <taxon>Pseudomonadota</taxon>
        <taxon>Gammaproteobacteria</taxon>
        <taxon>Lysobacterales</taxon>
        <taxon>Rhodanobacteraceae</taxon>
        <taxon>Luteibacter</taxon>
    </lineage>
</organism>
<dbReference type="PROSITE" id="PS50006">
    <property type="entry name" value="FHA_DOMAIN"/>
    <property type="match status" value="1"/>
</dbReference>
<evidence type="ECO:0000259" key="1">
    <source>
        <dbReference type="PROSITE" id="PS50006"/>
    </source>
</evidence>
<dbReference type="SUPFAM" id="SSF49879">
    <property type="entry name" value="SMAD/FHA domain"/>
    <property type="match status" value="1"/>
</dbReference>
<dbReference type="CDD" id="cd00060">
    <property type="entry name" value="FHA"/>
    <property type="match status" value="1"/>
</dbReference>
<evidence type="ECO:0000313" key="2">
    <source>
        <dbReference type="EMBL" id="NID03307.1"/>
    </source>
</evidence>
<sequence>MDADIRPTLRLTVADALPDAHASERSRLIQGADLSIGRGEQCDWVLAAKGISRLHAQVRFLNGQYFLEDRSTNGMLRNGVALHAGEPVLLVDGDRLRIDTIDIDVAIDTPGMDTTATAQRDAAAADGEPTGRTAAATLPFVAGPRSDLPDFASPSKVSASAASLDPMAWLSPAGGGAVVPNDEASPLFSHGHAVHAQFQASGVSIDTARKPPVLPENWDLTRSQFAMPASTAAEIEPVGATTPAMPATASTPVAPVSAPPSIAQAGREERPASAQVQPSGMEPLFLALLEGVMDVLRARAELKNGFRMPATLIRRTENNPLKFAPTPSEAMARILAPGSDAFLSGSAAIADAMDDIRVHQVALLAGVREAFEDLMRQFEPGRFEEAGDAKRRPRFGFQGGNGPWERYRAHFERLAKDPEERFRRLFGDEFARAYEDQLARGRRSDTAGERRL</sequence>
<dbReference type="Pfam" id="PF20232">
    <property type="entry name" value="T6SS_FHA_C"/>
    <property type="match status" value="1"/>
</dbReference>